<evidence type="ECO:0000313" key="12">
    <source>
        <dbReference type="Proteomes" id="UP001629113"/>
    </source>
</evidence>
<dbReference type="InterPro" id="IPR008685">
    <property type="entry name" value="Centromere_Mis12"/>
</dbReference>
<evidence type="ECO:0000256" key="2">
    <source>
        <dbReference type="ARBA" id="ARBA00008643"/>
    </source>
</evidence>
<accession>A0ABR4PRH5</accession>
<dbReference type="PANTHER" id="PTHR14527">
    <property type="entry name" value="PROTEIN MIS12 HOMOLOG"/>
    <property type="match status" value="1"/>
</dbReference>
<comment type="similarity">
    <text evidence="2">Belongs to the mis12 family.</text>
</comment>
<evidence type="ECO:0000256" key="6">
    <source>
        <dbReference type="ARBA" id="ARBA00022838"/>
    </source>
</evidence>
<keyword evidence="6" id="KW-0995">Kinetochore</keyword>
<evidence type="ECO:0000256" key="4">
    <source>
        <dbReference type="ARBA" id="ARBA00022618"/>
    </source>
</evidence>
<evidence type="ECO:0000256" key="8">
    <source>
        <dbReference type="ARBA" id="ARBA00023306"/>
    </source>
</evidence>
<protein>
    <submittedName>
        <fullName evidence="11">Mind kinetochore complex component</fullName>
    </submittedName>
</protein>
<keyword evidence="4" id="KW-0132">Cell division</keyword>
<evidence type="ECO:0000256" key="9">
    <source>
        <dbReference type="ARBA" id="ARBA00023328"/>
    </source>
</evidence>
<evidence type="ECO:0000256" key="5">
    <source>
        <dbReference type="ARBA" id="ARBA00022776"/>
    </source>
</evidence>
<name>A0ABR4PRH5_9HELO</name>
<keyword evidence="3" id="KW-0158">Chromosome</keyword>
<dbReference type="PANTHER" id="PTHR14527:SF2">
    <property type="entry name" value="PROTEIN MIS12 HOMOLOG"/>
    <property type="match status" value="1"/>
</dbReference>
<dbReference type="Proteomes" id="UP001629113">
    <property type="component" value="Unassembled WGS sequence"/>
</dbReference>
<keyword evidence="7" id="KW-0175">Coiled coil</keyword>
<keyword evidence="5" id="KW-0498">Mitosis</keyword>
<evidence type="ECO:0000256" key="10">
    <source>
        <dbReference type="SAM" id="MobiDB-lite"/>
    </source>
</evidence>
<evidence type="ECO:0000313" key="11">
    <source>
        <dbReference type="EMBL" id="KAL3425940.1"/>
    </source>
</evidence>
<keyword evidence="12" id="KW-1185">Reference proteome</keyword>
<proteinExistence type="inferred from homology"/>
<sequence length="236" mass="26338">MEIFMLRNHLAIPPDVRGWIRMAHYEGLDFTPKTDAPTSESITKQRLRLRETQKLNALLRAEAAQNEATLSSLRALVAPGSQTKPKEEPTESDAELNYPVFKFLQDKGELTGDASYPVSQTTAFVLSQLPSLKPFLGELGPRLEALKLGQDGKAGFMGEAEKGWRRERSEFVETEMRRHLEQVRGLELGEMGDVRDGEWQGDGRNLQKGEVEELEKVVGLVGGSRNEKEKSSSRGA</sequence>
<gene>
    <name evidence="11" type="ORF">PVAG01_02731</name>
</gene>
<dbReference type="Pfam" id="PF05859">
    <property type="entry name" value="Mis12"/>
    <property type="match status" value="1"/>
</dbReference>
<keyword evidence="9" id="KW-0137">Centromere</keyword>
<feature type="region of interest" description="Disordered" evidence="10">
    <location>
        <begin position="217"/>
        <end position="236"/>
    </location>
</feature>
<evidence type="ECO:0000256" key="3">
    <source>
        <dbReference type="ARBA" id="ARBA00022454"/>
    </source>
</evidence>
<comment type="caution">
    <text evidence="11">The sequence shown here is derived from an EMBL/GenBank/DDBJ whole genome shotgun (WGS) entry which is preliminary data.</text>
</comment>
<dbReference type="EMBL" id="JBFCZG010000002">
    <property type="protein sequence ID" value="KAL3425940.1"/>
    <property type="molecule type" value="Genomic_DNA"/>
</dbReference>
<feature type="compositionally biased region" description="Basic and acidic residues" evidence="10">
    <location>
        <begin position="225"/>
        <end position="236"/>
    </location>
</feature>
<evidence type="ECO:0000256" key="7">
    <source>
        <dbReference type="ARBA" id="ARBA00023054"/>
    </source>
</evidence>
<reference evidence="11 12" key="1">
    <citation type="submission" date="2024-06" db="EMBL/GenBank/DDBJ databases">
        <title>Complete genome of Phlyctema vagabunda strain 19-DSS-EL-015.</title>
        <authorList>
            <person name="Fiorenzani C."/>
        </authorList>
    </citation>
    <scope>NUCLEOTIDE SEQUENCE [LARGE SCALE GENOMIC DNA]</scope>
    <source>
        <strain evidence="11 12">19-DSS-EL-015</strain>
    </source>
</reference>
<keyword evidence="8" id="KW-0131">Cell cycle</keyword>
<comment type="subcellular location">
    <subcellularLocation>
        <location evidence="1">Chromosome</location>
        <location evidence="1">Centromere</location>
        <location evidence="1">Kinetochore</location>
    </subcellularLocation>
</comment>
<evidence type="ECO:0000256" key="1">
    <source>
        <dbReference type="ARBA" id="ARBA00004629"/>
    </source>
</evidence>
<organism evidence="11 12">
    <name type="scientific">Phlyctema vagabunda</name>
    <dbReference type="NCBI Taxonomy" id="108571"/>
    <lineage>
        <taxon>Eukaryota</taxon>
        <taxon>Fungi</taxon>
        <taxon>Dikarya</taxon>
        <taxon>Ascomycota</taxon>
        <taxon>Pezizomycotina</taxon>
        <taxon>Leotiomycetes</taxon>
        <taxon>Helotiales</taxon>
        <taxon>Dermateaceae</taxon>
        <taxon>Phlyctema</taxon>
    </lineage>
</organism>